<organism evidence="2 3">
    <name type="scientific">Streptomyces marokkonensis</name>
    <dbReference type="NCBI Taxonomy" id="324855"/>
    <lineage>
        <taxon>Bacteria</taxon>
        <taxon>Bacillati</taxon>
        <taxon>Actinomycetota</taxon>
        <taxon>Actinomycetes</taxon>
        <taxon>Kitasatosporales</taxon>
        <taxon>Streptomycetaceae</taxon>
        <taxon>Streptomyces</taxon>
    </lineage>
</organism>
<dbReference type="Proteomes" id="UP001500034">
    <property type="component" value="Unassembled WGS sequence"/>
</dbReference>
<accession>A0ABP7QZR5</accession>
<reference evidence="3" key="1">
    <citation type="journal article" date="2019" name="Int. J. Syst. Evol. Microbiol.">
        <title>The Global Catalogue of Microorganisms (GCM) 10K type strain sequencing project: providing services to taxonomists for standard genome sequencing and annotation.</title>
        <authorList>
            <consortium name="The Broad Institute Genomics Platform"/>
            <consortium name="The Broad Institute Genome Sequencing Center for Infectious Disease"/>
            <person name="Wu L."/>
            <person name="Ma J."/>
        </authorList>
    </citation>
    <scope>NUCLEOTIDE SEQUENCE [LARGE SCALE GENOMIC DNA]</scope>
    <source>
        <strain evidence="3">JCM 17027</strain>
    </source>
</reference>
<protein>
    <submittedName>
        <fullName evidence="2">Uncharacterized protein</fullName>
    </submittedName>
</protein>
<evidence type="ECO:0000313" key="2">
    <source>
        <dbReference type="EMBL" id="GAA3990424.1"/>
    </source>
</evidence>
<name>A0ABP7QZR5_9ACTN</name>
<sequence length="131" mass="13728">MAQVTAHATAHDLIAGEPQTAPAVAGGSPTKRLRRGKAASPWQERSTSADSPLAPVPRRRFPASRRGAGPPAPVRTRPRVYVDARTAYTVSGPPAAPGCWDGPMAGAASRTSPVTAGEQAPRHVSTRRRHL</sequence>
<keyword evidence="3" id="KW-1185">Reference proteome</keyword>
<proteinExistence type="predicted"/>
<feature type="region of interest" description="Disordered" evidence="1">
    <location>
        <begin position="91"/>
        <end position="131"/>
    </location>
</feature>
<evidence type="ECO:0000256" key="1">
    <source>
        <dbReference type="SAM" id="MobiDB-lite"/>
    </source>
</evidence>
<evidence type="ECO:0000313" key="3">
    <source>
        <dbReference type="Proteomes" id="UP001500034"/>
    </source>
</evidence>
<dbReference type="EMBL" id="BAABCQ010000087">
    <property type="protein sequence ID" value="GAA3990424.1"/>
    <property type="molecule type" value="Genomic_DNA"/>
</dbReference>
<feature type="region of interest" description="Disordered" evidence="1">
    <location>
        <begin position="1"/>
        <end position="78"/>
    </location>
</feature>
<gene>
    <name evidence="2" type="ORF">GCM10022384_42970</name>
</gene>
<comment type="caution">
    <text evidence="2">The sequence shown here is derived from an EMBL/GenBank/DDBJ whole genome shotgun (WGS) entry which is preliminary data.</text>
</comment>